<keyword evidence="7" id="KW-1185">Reference proteome</keyword>
<keyword evidence="3 5" id="KW-1133">Transmembrane helix</keyword>
<protein>
    <submittedName>
        <fullName evidence="6">Disulfide bond formation protein B</fullName>
    </submittedName>
</protein>
<feature type="transmembrane region" description="Helical" evidence="5">
    <location>
        <begin position="80"/>
        <end position="100"/>
    </location>
</feature>
<evidence type="ECO:0000256" key="3">
    <source>
        <dbReference type="ARBA" id="ARBA00022989"/>
    </source>
</evidence>
<evidence type="ECO:0000256" key="1">
    <source>
        <dbReference type="ARBA" id="ARBA00004141"/>
    </source>
</evidence>
<dbReference type="InterPro" id="IPR003752">
    <property type="entry name" value="DiS_bond_form_DsbB/BdbC"/>
</dbReference>
<organism evidence="6 7">
    <name type="scientific">Chelatococcus sambhunathii</name>
    <dbReference type="NCBI Taxonomy" id="363953"/>
    <lineage>
        <taxon>Bacteria</taxon>
        <taxon>Pseudomonadati</taxon>
        <taxon>Pseudomonadota</taxon>
        <taxon>Alphaproteobacteria</taxon>
        <taxon>Hyphomicrobiales</taxon>
        <taxon>Chelatococcaceae</taxon>
        <taxon>Chelatococcus</taxon>
    </lineage>
</organism>
<evidence type="ECO:0000313" key="6">
    <source>
        <dbReference type="EMBL" id="MDR4306286.1"/>
    </source>
</evidence>
<dbReference type="InterPro" id="IPR024199">
    <property type="entry name" value="Uncharacterised_DsbB"/>
</dbReference>
<evidence type="ECO:0000256" key="5">
    <source>
        <dbReference type="SAM" id="Phobius"/>
    </source>
</evidence>
<keyword evidence="2 5" id="KW-0812">Transmembrane</keyword>
<evidence type="ECO:0000256" key="2">
    <source>
        <dbReference type="ARBA" id="ARBA00022692"/>
    </source>
</evidence>
<comment type="caution">
    <text evidence="6">The sequence shown here is derived from an EMBL/GenBank/DDBJ whole genome shotgun (WGS) entry which is preliminary data.</text>
</comment>
<dbReference type="InterPro" id="IPR023380">
    <property type="entry name" value="DsbB-like_sf"/>
</dbReference>
<dbReference type="EMBL" id="JADBEO010000010">
    <property type="protein sequence ID" value="MDR4306286.1"/>
    <property type="molecule type" value="Genomic_DNA"/>
</dbReference>
<dbReference type="RefSeq" id="WP_309390034.1">
    <property type="nucleotide sequence ID" value="NZ_JADBEO010000010.1"/>
</dbReference>
<dbReference type="Gene3D" id="1.20.1550.10">
    <property type="entry name" value="DsbB-like"/>
    <property type="match status" value="1"/>
</dbReference>
<gene>
    <name evidence="6" type="ORF">IHQ68_06600</name>
</gene>
<dbReference type="PIRSF" id="PIRSF033913">
    <property type="entry name" value="S-S_format_DsbB"/>
    <property type="match status" value="1"/>
</dbReference>
<sequence>MTDAPAPIRSHHSSRVSAAALVIAVVAALTVGGALIFEHVFGYVPCMLCLWERWPYYLGAPLALLAALLAVRGNAGAARLLLVLVAILFLGGAALGAYHAGVEWSFWPGPTSCAGANAAPSSAGGLLEQMRTTRIVPCDRAAWRLFGVSLAGYSALISLGLVALALIGARRGRS</sequence>
<dbReference type="Proteomes" id="UP001181622">
    <property type="component" value="Unassembled WGS sequence"/>
</dbReference>
<evidence type="ECO:0000256" key="4">
    <source>
        <dbReference type="ARBA" id="ARBA00023136"/>
    </source>
</evidence>
<proteinExistence type="predicted"/>
<evidence type="ECO:0000313" key="7">
    <source>
        <dbReference type="Proteomes" id="UP001181622"/>
    </source>
</evidence>
<dbReference type="SUPFAM" id="SSF158442">
    <property type="entry name" value="DsbB-like"/>
    <property type="match status" value="1"/>
</dbReference>
<feature type="transmembrane region" description="Helical" evidence="5">
    <location>
        <begin position="150"/>
        <end position="169"/>
    </location>
</feature>
<dbReference type="Pfam" id="PF02600">
    <property type="entry name" value="DsbB"/>
    <property type="match status" value="1"/>
</dbReference>
<feature type="transmembrane region" description="Helical" evidence="5">
    <location>
        <begin position="18"/>
        <end position="42"/>
    </location>
</feature>
<reference evidence="6" key="1">
    <citation type="submission" date="2020-10" db="EMBL/GenBank/DDBJ databases">
        <authorList>
            <person name="Abbas A."/>
            <person name="Razzaq R."/>
            <person name="Waqas M."/>
            <person name="Abbas N."/>
            <person name="Nielsen T.K."/>
            <person name="Hansen L.H."/>
            <person name="Hussain S."/>
            <person name="Shahid M."/>
        </authorList>
    </citation>
    <scope>NUCLEOTIDE SEQUENCE</scope>
    <source>
        <strain evidence="6">S14</strain>
    </source>
</reference>
<comment type="subcellular location">
    <subcellularLocation>
        <location evidence="1">Membrane</location>
        <topology evidence="1">Multi-pass membrane protein</topology>
    </subcellularLocation>
</comment>
<accession>A0ABU1DDU4</accession>
<feature type="transmembrane region" description="Helical" evidence="5">
    <location>
        <begin position="54"/>
        <end position="71"/>
    </location>
</feature>
<keyword evidence="4 5" id="KW-0472">Membrane</keyword>
<name>A0ABU1DDU4_9HYPH</name>